<proteinExistence type="predicted"/>
<reference evidence="1" key="1">
    <citation type="submission" date="2014-11" db="EMBL/GenBank/DDBJ databases">
        <authorList>
            <person name="Amaro Gonzalez C."/>
        </authorList>
    </citation>
    <scope>NUCLEOTIDE SEQUENCE</scope>
</reference>
<accession>A0A0E9RQL4</accession>
<sequence>MDSPSELSVFLRFQVQNLKISQVNMWTHQTSDIR</sequence>
<name>A0A0E9RQL4_ANGAN</name>
<dbReference type="AlphaFoldDB" id="A0A0E9RQL4"/>
<dbReference type="EMBL" id="GBXM01077470">
    <property type="protein sequence ID" value="JAH31107.1"/>
    <property type="molecule type" value="Transcribed_RNA"/>
</dbReference>
<reference evidence="1" key="2">
    <citation type="journal article" date="2015" name="Fish Shellfish Immunol.">
        <title>Early steps in the European eel (Anguilla anguilla)-Vibrio vulnificus interaction in the gills: Role of the RtxA13 toxin.</title>
        <authorList>
            <person name="Callol A."/>
            <person name="Pajuelo D."/>
            <person name="Ebbesson L."/>
            <person name="Teles M."/>
            <person name="MacKenzie S."/>
            <person name="Amaro C."/>
        </authorList>
    </citation>
    <scope>NUCLEOTIDE SEQUENCE</scope>
</reference>
<protein>
    <submittedName>
        <fullName evidence="1">Uncharacterized protein</fullName>
    </submittedName>
</protein>
<evidence type="ECO:0000313" key="1">
    <source>
        <dbReference type="EMBL" id="JAH31107.1"/>
    </source>
</evidence>
<organism evidence="1">
    <name type="scientific">Anguilla anguilla</name>
    <name type="common">European freshwater eel</name>
    <name type="synonym">Muraena anguilla</name>
    <dbReference type="NCBI Taxonomy" id="7936"/>
    <lineage>
        <taxon>Eukaryota</taxon>
        <taxon>Metazoa</taxon>
        <taxon>Chordata</taxon>
        <taxon>Craniata</taxon>
        <taxon>Vertebrata</taxon>
        <taxon>Euteleostomi</taxon>
        <taxon>Actinopterygii</taxon>
        <taxon>Neopterygii</taxon>
        <taxon>Teleostei</taxon>
        <taxon>Anguilliformes</taxon>
        <taxon>Anguillidae</taxon>
        <taxon>Anguilla</taxon>
    </lineage>
</organism>